<dbReference type="Proteomes" id="UP001229421">
    <property type="component" value="Unassembled WGS sequence"/>
</dbReference>
<name>A0AAD8L8Y5_TARER</name>
<evidence type="ECO:0000256" key="2">
    <source>
        <dbReference type="ARBA" id="ARBA00023015"/>
    </source>
</evidence>
<dbReference type="SUPFAM" id="SSF47459">
    <property type="entry name" value="HLH, helix-loop-helix DNA-binding domain"/>
    <property type="match status" value="1"/>
</dbReference>
<accession>A0AAD8L8Y5</accession>
<gene>
    <name evidence="5" type="ORF">QVD17_10970</name>
</gene>
<evidence type="ECO:0000313" key="6">
    <source>
        <dbReference type="Proteomes" id="UP001229421"/>
    </source>
</evidence>
<organism evidence="5 6">
    <name type="scientific">Tagetes erecta</name>
    <name type="common">African marigold</name>
    <dbReference type="NCBI Taxonomy" id="13708"/>
    <lineage>
        <taxon>Eukaryota</taxon>
        <taxon>Viridiplantae</taxon>
        <taxon>Streptophyta</taxon>
        <taxon>Embryophyta</taxon>
        <taxon>Tracheophyta</taxon>
        <taxon>Spermatophyta</taxon>
        <taxon>Magnoliopsida</taxon>
        <taxon>eudicotyledons</taxon>
        <taxon>Gunneridae</taxon>
        <taxon>Pentapetalae</taxon>
        <taxon>asterids</taxon>
        <taxon>campanulids</taxon>
        <taxon>Asterales</taxon>
        <taxon>Asteraceae</taxon>
        <taxon>Asteroideae</taxon>
        <taxon>Heliantheae alliance</taxon>
        <taxon>Tageteae</taxon>
        <taxon>Tagetes</taxon>
    </lineage>
</organism>
<reference evidence="5" key="1">
    <citation type="journal article" date="2023" name="bioRxiv">
        <title>Improved chromosome-level genome assembly for marigold (Tagetes erecta).</title>
        <authorList>
            <person name="Jiang F."/>
            <person name="Yuan L."/>
            <person name="Wang S."/>
            <person name="Wang H."/>
            <person name="Xu D."/>
            <person name="Wang A."/>
            <person name="Fan W."/>
        </authorList>
    </citation>
    <scope>NUCLEOTIDE SEQUENCE</scope>
    <source>
        <strain evidence="5">WSJ</strain>
        <tissue evidence="5">Leaf</tissue>
    </source>
</reference>
<evidence type="ECO:0008006" key="7">
    <source>
        <dbReference type="Google" id="ProtNLM"/>
    </source>
</evidence>
<sequence>MANLYASLRSLLPLEFIKGTRSTTDQMDQAVNYIRYMQEKIEVLGFKRDQLKNFMERASDSFTLSNPRRIMIMRRLIPHCCNKD</sequence>
<evidence type="ECO:0000313" key="5">
    <source>
        <dbReference type="EMBL" id="KAK1434052.1"/>
    </source>
</evidence>
<keyword evidence="4" id="KW-0539">Nucleus</keyword>
<protein>
    <recommendedName>
        <fullName evidence="7">BHLH domain-containing protein</fullName>
    </recommendedName>
</protein>
<dbReference type="GO" id="GO:0000981">
    <property type="term" value="F:DNA-binding transcription factor activity, RNA polymerase II-specific"/>
    <property type="evidence" value="ECO:0007669"/>
    <property type="project" value="TreeGrafter"/>
</dbReference>
<proteinExistence type="predicted"/>
<dbReference type="GO" id="GO:0046983">
    <property type="term" value="F:protein dimerization activity"/>
    <property type="evidence" value="ECO:0007669"/>
    <property type="project" value="InterPro"/>
</dbReference>
<dbReference type="InterPro" id="IPR036638">
    <property type="entry name" value="HLH_DNA-bd_sf"/>
</dbReference>
<dbReference type="GO" id="GO:0000977">
    <property type="term" value="F:RNA polymerase II transcription regulatory region sequence-specific DNA binding"/>
    <property type="evidence" value="ECO:0007669"/>
    <property type="project" value="TreeGrafter"/>
</dbReference>
<evidence type="ECO:0000256" key="1">
    <source>
        <dbReference type="ARBA" id="ARBA00004123"/>
    </source>
</evidence>
<keyword evidence="3" id="KW-0804">Transcription</keyword>
<comment type="subcellular location">
    <subcellularLocation>
        <location evidence="1">Nucleus</location>
    </subcellularLocation>
</comment>
<keyword evidence="6" id="KW-1185">Reference proteome</keyword>
<dbReference type="PANTHER" id="PTHR13935:SF166">
    <property type="entry name" value="ACHAETE-SCUTE TRANSCRIPTION FACTOR-RELATED PROTEIN-RELATED"/>
    <property type="match status" value="1"/>
</dbReference>
<keyword evidence="2" id="KW-0805">Transcription regulation</keyword>
<dbReference type="GO" id="GO:0090575">
    <property type="term" value="C:RNA polymerase II transcription regulator complex"/>
    <property type="evidence" value="ECO:0007669"/>
    <property type="project" value="TreeGrafter"/>
</dbReference>
<dbReference type="InterPro" id="IPR015660">
    <property type="entry name" value="MASH1/Ascl1a-like"/>
</dbReference>
<dbReference type="EMBL" id="JAUHHV010000002">
    <property type="protein sequence ID" value="KAK1434052.1"/>
    <property type="molecule type" value="Genomic_DNA"/>
</dbReference>
<dbReference type="PANTHER" id="PTHR13935">
    <property type="entry name" value="ACHAETE-SCUTE TRANSCRIPTION FACTOR-RELATED"/>
    <property type="match status" value="1"/>
</dbReference>
<comment type="caution">
    <text evidence="5">The sequence shown here is derived from an EMBL/GenBank/DDBJ whole genome shotgun (WGS) entry which is preliminary data.</text>
</comment>
<evidence type="ECO:0000256" key="3">
    <source>
        <dbReference type="ARBA" id="ARBA00023163"/>
    </source>
</evidence>
<dbReference type="AlphaFoldDB" id="A0AAD8L8Y5"/>
<evidence type="ECO:0000256" key="4">
    <source>
        <dbReference type="ARBA" id="ARBA00023242"/>
    </source>
</evidence>